<evidence type="ECO:0008006" key="4">
    <source>
        <dbReference type="Google" id="ProtNLM"/>
    </source>
</evidence>
<dbReference type="Pfam" id="PF13830">
    <property type="entry name" value="DUF4192"/>
    <property type="match status" value="1"/>
</dbReference>
<comment type="caution">
    <text evidence="2">The sequence shown here is derived from an EMBL/GenBank/DDBJ whole genome shotgun (WGS) entry which is preliminary data.</text>
</comment>
<dbReference type="InterPro" id="IPR025447">
    <property type="entry name" value="DUF4192"/>
</dbReference>
<reference evidence="2 3" key="1">
    <citation type="submission" date="2020-03" db="EMBL/GenBank/DDBJ databases">
        <title>Whole genome shotgun sequence of Phytohabitans houttuyneae NBRC 108639.</title>
        <authorList>
            <person name="Komaki H."/>
            <person name="Tamura T."/>
        </authorList>
    </citation>
    <scope>NUCLEOTIDE SEQUENCE [LARGE SCALE GENOMIC DNA]</scope>
    <source>
        <strain evidence="2 3">NBRC 108639</strain>
    </source>
</reference>
<proteinExistence type="predicted"/>
<protein>
    <recommendedName>
        <fullName evidence="4">DUF4192 domain-containing protein</fullName>
    </recommendedName>
</protein>
<keyword evidence="3" id="KW-1185">Reference proteome</keyword>
<reference evidence="2 3" key="2">
    <citation type="submission" date="2020-03" db="EMBL/GenBank/DDBJ databases">
        <authorList>
            <person name="Ichikawa N."/>
            <person name="Kimura A."/>
            <person name="Kitahashi Y."/>
            <person name="Uohara A."/>
        </authorList>
    </citation>
    <scope>NUCLEOTIDE SEQUENCE [LARGE SCALE GENOMIC DNA]</scope>
    <source>
        <strain evidence="2 3">NBRC 108639</strain>
    </source>
</reference>
<evidence type="ECO:0000313" key="3">
    <source>
        <dbReference type="Proteomes" id="UP000482800"/>
    </source>
</evidence>
<dbReference type="RefSeq" id="WP_173054863.1">
    <property type="nucleotide sequence ID" value="NZ_BAABGO010000053.1"/>
</dbReference>
<evidence type="ECO:0000256" key="1">
    <source>
        <dbReference type="SAM" id="MobiDB-lite"/>
    </source>
</evidence>
<accession>A0A6V8JXH1</accession>
<name>A0A6V8JXH1_9ACTN</name>
<evidence type="ECO:0000313" key="2">
    <source>
        <dbReference type="EMBL" id="GFJ77453.1"/>
    </source>
</evidence>
<dbReference type="EMBL" id="BLPF01000001">
    <property type="protein sequence ID" value="GFJ77453.1"/>
    <property type="molecule type" value="Genomic_DNA"/>
</dbReference>
<gene>
    <name evidence="2" type="ORF">Phou_016330</name>
</gene>
<dbReference type="AlphaFoldDB" id="A0A6V8JXH1"/>
<sequence length="356" mass="37729">MSEFDSTPSSGPTRIAARNAGDVVALVPYLLGFHPESSIVVLGLRATTVDFATRMDLPEGDLPRDVLRHLASILAEMVARQGGDAAVVIGYGAASQVDPLLDFVGSALAGRHVELIERVRVTDGRYYTVHCDDPRCCPAAGTELPIHGVAVAQAVFAGHTALPNRAAFAAQLAAESGQARQVMLDALGSAAASLLAMVEAPTTVPAEGTAGSAAEDAIREMGYQAVREALRRYEHGGRLDDDEAARLLLLLQRTDVLVAAWKRSRPRDAHQRLWTDLTRRAPEDLLPEPACLLAFTAWRCGSGALARVALDRALAANPDHDAARIMSQLLDSGVSPTTWVDGEPGDGDPNPEHGST</sequence>
<organism evidence="2 3">
    <name type="scientific">Phytohabitans houttuyneae</name>
    <dbReference type="NCBI Taxonomy" id="1076126"/>
    <lineage>
        <taxon>Bacteria</taxon>
        <taxon>Bacillati</taxon>
        <taxon>Actinomycetota</taxon>
        <taxon>Actinomycetes</taxon>
        <taxon>Micromonosporales</taxon>
        <taxon>Micromonosporaceae</taxon>
    </lineage>
</organism>
<dbReference type="Proteomes" id="UP000482800">
    <property type="component" value="Unassembled WGS sequence"/>
</dbReference>
<feature type="region of interest" description="Disordered" evidence="1">
    <location>
        <begin position="334"/>
        <end position="356"/>
    </location>
</feature>